<gene>
    <name evidence="2" type="ORF">IRI77_20290</name>
</gene>
<keyword evidence="1" id="KW-0812">Transmembrane</keyword>
<sequence length="158" mass="18275">MAGYLDSYGVSDAKRERGVKRVVIAAVAVVLLSVAGYFFLHDFQEKRQISKFLDLLKDKKYEDAYRLWGCDPAKPCRDYNLQRFLEDWGPKSAHADITLASIRRTRSCDGGVIQILQFPKEEVLLYVDRKDRNLSFSPFEYCVDATGRNTKFLDIFFK</sequence>
<evidence type="ECO:0000313" key="3">
    <source>
        <dbReference type="Proteomes" id="UP000593892"/>
    </source>
</evidence>
<dbReference type="Proteomes" id="UP000593892">
    <property type="component" value="Chromosome"/>
</dbReference>
<evidence type="ECO:0000256" key="1">
    <source>
        <dbReference type="SAM" id="Phobius"/>
    </source>
</evidence>
<reference evidence="2 3" key="1">
    <citation type="submission" date="2020-10" db="EMBL/GenBank/DDBJ databases">
        <title>Complete genome sequence of Paludibaculum fermentans P105T, a facultatively anaerobic acidobacterium capable of dissimilatory Fe(III) reduction.</title>
        <authorList>
            <person name="Dedysh S.N."/>
            <person name="Beletsky A.V."/>
            <person name="Kulichevskaya I.S."/>
            <person name="Mardanov A.V."/>
            <person name="Ravin N.V."/>
        </authorList>
    </citation>
    <scope>NUCLEOTIDE SEQUENCE [LARGE SCALE GENOMIC DNA]</scope>
    <source>
        <strain evidence="2 3">P105</strain>
    </source>
</reference>
<protein>
    <submittedName>
        <fullName evidence="2">Uncharacterized protein</fullName>
    </submittedName>
</protein>
<keyword evidence="1" id="KW-1133">Transmembrane helix</keyword>
<evidence type="ECO:0000313" key="2">
    <source>
        <dbReference type="EMBL" id="QOY85178.1"/>
    </source>
</evidence>
<accession>A0A7S7SHZ7</accession>
<organism evidence="2 3">
    <name type="scientific">Paludibaculum fermentans</name>
    <dbReference type="NCBI Taxonomy" id="1473598"/>
    <lineage>
        <taxon>Bacteria</taxon>
        <taxon>Pseudomonadati</taxon>
        <taxon>Acidobacteriota</taxon>
        <taxon>Terriglobia</taxon>
        <taxon>Bryobacterales</taxon>
        <taxon>Bryobacteraceae</taxon>
        <taxon>Paludibaculum</taxon>
    </lineage>
</organism>
<dbReference type="AlphaFoldDB" id="A0A7S7SHZ7"/>
<keyword evidence="1" id="KW-0472">Membrane</keyword>
<proteinExistence type="predicted"/>
<dbReference type="RefSeq" id="WP_194446848.1">
    <property type="nucleotide sequence ID" value="NZ_CP063849.1"/>
</dbReference>
<dbReference type="KEGG" id="pfer:IRI77_20290"/>
<name>A0A7S7SHZ7_PALFE</name>
<dbReference type="EMBL" id="CP063849">
    <property type="protein sequence ID" value="QOY85178.1"/>
    <property type="molecule type" value="Genomic_DNA"/>
</dbReference>
<feature type="transmembrane region" description="Helical" evidence="1">
    <location>
        <begin position="22"/>
        <end position="40"/>
    </location>
</feature>
<keyword evidence="3" id="KW-1185">Reference proteome</keyword>